<dbReference type="Proteomes" id="UP001159427">
    <property type="component" value="Unassembled WGS sequence"/>
</dbReference>
<dbReference type="InterPro" id="IPR043136">
    <property type="entry name" value="B30.2/SPRY_sf"/>
</dbReference>
<organism evidence="1 2">
    <name type="scientific">Porites evermanni</name>
    <dbReference type="NCBI Taxonomy" id="104178"/>
    <lineage>
        <taxon>Eukaryota</taxon>
        <taxon>Metazoa</taxon>
        <taxon>Cnidaria</taxon>
        <taxon>Anthozoa</taxon>
        <taxon>Hexacorallia</taxon>
        <taxon>Scleractinia</taxon>
        <taxon>Fungiina</taxon>
        <taxon>Poritidae</taxon>
        <taxon>Porites</taxon>
    </lineage>
</organism>
<evidence type="ECO:0000313" key="2">
    <source>
        <dbReference type="Proteomes" id="UP001159427"/>
    </source>
</evidence>
<accession>A0ABN8LYP5</accession>
<name>A0ABN8LYP5_9CNID</name>
<dbReference type="Gene3D" id="2.60.120.920">
    <property type="match status" value="1"/>
</dbReference>
<evidence type="ECO:0000313" key="1">
    <source>
        <dbReference type="EMBL" id="CAH3021282.1"/>
    </source>
</evidence>
<dbReference type="EMBL" id="CALNXI010000176">
    <property type="protein sequence ID" value="CAH3021282.1"/>
    <property type="molecule type" value="Genomic_DNA"/>
</dbReference>
<sequence>MRSLTMQKVLNVWSTKFFAEPSRVKKVMIKLFFRPVLSILIKLKVMILESAESKCIALGVVFEDVGTQLSLGNEGTVGYYTKGARIHDSSSESGNITIGSRVALRGNVIRCTVVFEKEQEVDGKIQVPVVFSVNGSRIDPMDKYQSFIEYSEDRPLFPYVAFYKENRVLAKMCAREDVDYQGQEINSRLDKIEAKLGGQEIKSRLDEIEAKFGQEMKSRLAEVESKLECFDKKINGVRECCEKNLSMMETLLKKISV</sequence>
<proteinExistence type="predicted"/>
<comment type="caution">
    <text evidence="1">The sequence shown here is derived from an EMBL/GenBank/DDBJ whole genome shotgun (WGS) entry which is preliminary data.</text>
</comment>
<reference evidence="1 2" key="1">
    <citation type="submission" date="2022-05" db="EMBL/GenBank/DDBJ databases">
        <authorList>
            <consortium name="Genoscope - CEA"/>
            <person name="William W."/>
        </authorList>
    </citation>
    <scope>NUCLEOTIDE SEQUENCE [LARGE SCALE GENOMIC DNA]</scope>
</reference>
<protein>
    <submittedName>
        <fullName evidence="1">Uncharacterized protein</fullName>
    </submittedName>
</protein>
<gene>
    <name evidence="1" type="ORF">PEVE_00010664</name>
</gene>
<keyword evidence="2" id="KW-1185">Reference proteome</keyword>